<dbReference type="PANTHER" id="PTHR42685:SF22">
    <property type="entry name" value="CONDITIONED MEDIUM FACTOR RECEPTOR 1"/>
    <property type="match status" value="1"/>
</dbReference>
<dbReference type="SUPFAM" id="SSF51905">
    <property type="entry name" value="FAD/NAD(P)-binding domain"/>
    <property type="match status" value="1"/>
</dbReference>
<protein>
    <submittedName>
        <fullName evidence="1">FAD-dependent oxidoreductase</fullName>
    </submittedName>
</protein>
<evidence type="ECO:0000313" key="1">
    <source>
        <dbReference type="EMBL" id="TKD05349.1"/>
    </source>
</evidence>
<comment type="caution">
    <text evidence="1">The sequence shown here is derived from an EMBL/GenBank/DDBJ whole genome shotgun (WGS) entry which is preliminary data.</text>
</comment>
<sequence length="368" mass="38564">MSERPPLGIVGGGIAGLAAAIAAAQRGREVVVWESGVIGRDKVCGEFLSPEAEEDLDALGCGDLTSALKPAPLRTVALFGAGGARLDLTLPDRPALGLTRAALETFLARRAQDAGATVLERTPVRALAPKPPRTLEIQTQAGARAVRGLVLSMGKRSPLDAPLALPRARADRPTFVALKAYCAPTPLEADVELYLVPGGYIGVNPVEDGRIGICALLDGNTRPDWQTLEAHATHHPALAQRLAALGPPTQKPRGLARFGFGPQAIARTCPTTGVPLLFAGDAARLVPSFTGDGMAIALRSGRLAALATFSPDPIHAYTRAFSRAFTARFLVAGALHGLLLRPPIFELLAPLVGHAPRVVDMLYRATRG</sequence>
<dbReference type="Proteomes" id="UP000309215">
    <property type="component" value="Unassembled WGS sequence"/>
</dbReference>
<gene>
    <name evidence="1" type="ORF">E8A74_21010</name>
</gene>
<dbReference type="RefSeq" id="WP_136930898.1">
    <property type="nucleotide sequence ID" value="NZ_SSMQ01000021.1"/>
</dbReference>
<reference evidence="1 2" key="1">
    <citation type="submission" date="2019-04" db="EMBL/GenBank/DDBJ databases">
        <authorList>
            <person name="Li Y."/>
            <person name="Wang J."/>
        </authorList>
    </citation>
    <scope>NUCLEOTIDE SEQUENCE [LARGE SCALE GENOMIC DNA]</scope>
    <source>
        <strain evidence="1 2">DSM 14668</strain>
    </source>
</reference>
<evidence type="ECO:0000313" key="2">
    <source>
        <dbReference type="Proteomes" id="UP000309215"/>
    </source>
</evidence>
<dbReference type="Pfam" id="PF13450">
    <property type="entry name" value="NAD_binding_8"/>
    <property type="match status" value="1"/>
</dbReference>
<keyword evidence="2" id="KW-1185">Reference proteome</keyword>
<proteinExistence type="predicted"/>
<organism evidence="1 2">
    <name type="scientific">Polyangium fumosum</name>
    <dbReference type="NCBI Taxonomy" id="889272"/>
    <lineage>
        <taxon>Bacteria</taxon>
        <taxon>Pseudomonadati</taxon>
        <taxon>Myxococcota</taxon>
        <taxon>Polyangia</taxon>
        <taxon>Polyangiales</taxon>
        <taxon>Polyangiaceae</taxon>
        <taxon>Polyangium</taxon>
    </lineage>
</organism>
<dbReference type="EMBL" id="SSMQ01000021">
    <property type="protein sequence ID" value="TKD05349.1"/>
    <property type="molecule type" value="Genomic_DNA"/>
</dbReference>
<name>A0A4U1JAQ3_9BACT</name>
<dbReference type="Gene3D" id="3.50.50.60">
    <property type="entry name" value="FAD/NAD(P)-binding domain"/>
    <property type="match status" value="1"/>
</dbReference>
<dbReference type="PANTHER" id="PTHR42685">
    <property type="entry name" value="GERANYLGERANYL DIPHOSPHATE REDUCTASE"/>
    <property type="match status" value="1"/>
</dbReference>
<dbReference type="OrthoDB" id="5652862at2"/>
<accession>A0A4U1JAQ3</accession>
<dbReference type="InterPro" id="IPR050407">
    <property type="entry name" value="Geranylgeranyl_reductase"/>
</dbReference>
<dbReference type="AlphaFoldDB" id="A0A4U1JAQ3"/>
<dbReference type="InterPro" id="IPR036188">
    <property type="entry name" value="FAD/NAD-bd_sf"/>
</dbReference>